<evidence type="ECO:0000313" key="1">
    <source>
        <dbReference type="EMBL" id="CAA7260596.1"/>
    </source>
</evidence>
<reference evidence="1 2" key="1">
    <citation type="submission" date="2020-01" db="EMBL/GenBank/DDBJ databases">
        <authorList>
            <person name="Gupta K D."/>
        </authorList>
    </citation>
    <scope>NUCLEOTIDE SEQUENCE [LARGE SCALE GENOMIC DNA]</scope>
</reference>
<dbReference type="OrthoDB" id="2564234at2759"/>
<evidence type="ECO:0000313" key="2">
    <source>
        <dbReference type="Proteomes" id="UP000467700"/>
    </source>
</evidence>
<protein>
    <submittedName>
        <fullName evidence="1">Uncharacterized protein</fullName>
    </submittedName>
</protein>
<keyword evidence="2" id="KW-1185">Reference proteome</keyword>
<sequence>MPRFVQVFQDTCPTLTFSSGWQGGSSETDASLDRYSQGTYTFTKQADETMTMAFNGTYVGIYGAKRPDHGLYQVELDGKLFPTFDAYSDTPLFNQTLFNATSLDYGLHTIKLINSGSTTLDVDYVAFQGITGKSEEALIPATWQDNEFTFSYFPPSSWRQSARPGTLSASTGTITNDPKATAEFKFKGNFLLASTDEAPQVLTVVDS</sequence>
<dbReference type="EMBL" id="CACVBS010000030">
    <property type="protein sequence ID" value="CAA7260596.1"/>
    <property type="molecule type" value="Genomic_DNA"/>
</dbReference>
<comment type="caution">
    <text evidence="1">The sequence shown here is derived from an EMBL/GenBank/DDBJ whole genome shotgun (WGS) entry which is preliminary data.</text>
</comment>
<organism evidence="1 2">
    <name type="scientific">Cyclocybe aegerita</name>
    <name type="common">Black poplar mushroom</name>
    <name type="synonym">Agrocybe aegerita</name>
    <dbReference type="NCBI Taxonomy" id="1973307"/>
    <lineage>
        <taxon>Eukaryota</taxon>
        <taxon>Fungi</taxon>
        <taxon>Dikarya</taxon>
        <taxon>Basidiomycota</taxon>
        <taxon>Agaricomycotina</taxon>
        <taxon>Agaricomycetes</taxon>
        <taxon>Agaricomycetidae</taxon>
        <taxon>Agaricales</taxon>
        <taxon>Agaricineae</taxon>
        <taxon>Bolbitiaceae</taxon>
        <taxon>Cyclocybe</taxon>
    </lineage>
</organism>
<accession>A0A8S0W7U9</accession>
<name>A0A8S0W7U9_CYCAE</name>
<dbReference type="AlphaFoldDB" id="A0A8S0W7U9"/>
<dbReference type="Gene3D" id="2.60.120.260">
    <property type="entry name" value="Galactose-binding domain-like"/>
    <property type="match status" value="1"/>
</dbReference>
<gene>
    <name evidence="1" type="ORF">AAE3_LOCUS2968</name>
</gene>
<proteinExistence type="predicted"/>
<dbReference type="Proteomes" id="UP000467700">
    <property type="component" value="Unassembled WGS sequence"/>
</dbReference>